<feature type="compositionally biased region" description="Polar residues" evidence="1">
    <location>
        <begin position="129"/>
        <end position="138"/>
    </location>
</feature>
<dbReference type="EMBL" id="KN847495">
    <property type="protein sequence ID" value="KIW15317.1"/>
    <property type="molecule type" value="Genomic_DNA"/>
</dbReference>
<evidence type="ECO:0000313" key="2">
    <source>
        <dbReference type="EMBL" id="KIW15317.1"/>
    </source>
</evidence>
<dbReference type="RefSeq" id="XP_016235533.1">
    <property type="nucleotide sequence ID" value="XM_016379706.1"/>
</dbReference>
<dbReference type="AlphaFoldDB" id="A0A0D1ZR80"/>
<evidence type="ECO:0000313" key="3">
    <source>
        <dbReference type="Proteomes" id="UP000053328"/>
    </source>
</evidence>
<dbReference type="InterPro" id="IPR021858">
    <property type="entry name" value="Fun_TF"/>
</dbReference>
<dbReference type="OrthoDB" id="3469225at2759"/>
<dbReference type="PANTHER" id="PTHR37540">
    <property type="entry name" value="TRANSCRIPTION FACTOR (ACR-2), PUTATIVE-RELATED-RELATED"/>
    <property type="match status" value="1"/>
</dbReference>
<dbReference type="PANTHER" id="PTHR37540:SF5">
    <property type="entry name" value="TRANSCRIPTION FACTOR DOMAIN-CONTAINING PROTEIN"/>
    <property type="match status" value="1"/>
</dbReference>
<sequence length="639" mass="71201">MSPANDQHDALTLLNPPAVPSLLDLHEPPTSAHLPINAGMNISGSSTIPAKTRGLLEQRRNPPTSRELAVSTDRTQGGSFVDLQIIRVHSPCHHISVQDRSRIKAHAMRQVHERRRTSKKGPLWALAGQATQRSTELQIQRPKTHADTNGNPSSQGTGAPLAISSPFERTSQGVTLVCVHCGLSRFPRNHDSDYFDIEYDGLPNAPLAESFDVFATTLAPITHRVHELLNHYLEIVAPVLNPPLYGTTNKSVAAFTLIDILRGMVNDEGCMHAIVADAAWEISARRLKNNELEEAARSQREAGFHFFEAVKFLQRRLENSKEALSCSTIVTSCHLAGVAVGYTLGAFAYQDVDGERIPQTKGGKEQFAAHHNGIIRMVQMRGGIDTLPRQAAYHVSKGDGLMAWMRNKPPFLPLFRSRFYRGGKLTAEAKTMIQTFRKSTVDDHLQEFLGEHLAGVEDCLQNLTQLVELNSHSPRRVTSAMREFGEDTYAKVQHNIVSFSISPRDVNVSPHGHRQDAWRVAALIYLNSAIRRAPSKYLLQSMTARLVAALQSSDMATLWGSHRTVLFWVLFIGYLGSNGQTEQIWFAVKIHQVVQAEGFQTLGEMRTVLRRFLYRDNMYDRLLKDLCGAHLDMPLPSCP</sequence>
<feature type="compositionally biased region" description="Polar residues" evidence="1">
    <location>
        <begin position="147"/>
        <end position="157"/>
    </location>
</feature>
<feature type="region of interest" description="Disordered" evidence="1">
    <location>
        <begin position="54"/>
        <end position="73"/>
    </location>
</feature>
<name>A0A0D1ZR80_9EURO</name>
<accession>A0A0D1ZR80</accession>
<feature type="region of interest" description="Disordered" evidence="1">
    <location>
        <begin position="129"/>
        <end position="164"/>
    </location>
</feature>
<dbReference type="GeneID" id="27332445"/>
<reference evidence="2 3" key="1">
    <citation type="submission" date="2015-01" db="EMBL/GenBank/DDBJ databases">
        <title>The Genome Sequence of Exophiala spinifera CBS89968.</title>
        <authorList>
            <consortium name="The Broad Institute Genomics Platform"/>
            <person name="Cuomo C."/>
            <person name="de Hoog S."/>
            <person name="Gorbushina A."/>
            <person name="Stielow B."/>
            <person name="Teixiera M."/>
            <person name="Abouelleil A."/>
            <person name="Chapman S.B."/>
            <person name="Priest M."/>
            <person name="Young S.K."/>
            <person name="Wortman J."/>
            <person name="Nusbaum C."/>
            <person name="Birren B."/>
        </authorList>
    </citation>
    <scope>NUCLEOTIDE SEQUENCE [LARGE SCALE GENOMIC DNA]</scope>
    <source>
        <strain evidence="2 3">CBS 89968</strain>
    </source>
</reference>
<proteinExistence type="predicted"/>
<gene>
    <name evidence="2" type="ORF">PV08_05362</name>
</gene>
<protein>
    <submittedName>
        <fullName evidence="2">Uncharacterized protein</fullName>
    </submittedName>
</protein>
<dbReference type="VEuPathDB" id="FungiDB:PV08_05362"/>
<dbReference type="Proteomes" id="UP000053328">
    <property type="component" value="Unassembled WGS sequence"/>
</dbReference>
<keyword evidence="3" id="KW-1185">Reference proteome</keyword>
<dbReference type="HOGENOM" id="CLU_022766_0_0_1"/>
<evidence type="ECO:0000256" key="1">
    <source>
        <dbReference type="SAM" id="MobiDB-lite"/>
    </source>
</evidence>
<organism evidence="2 3">
    <name type="scientific">Exophiala spinifera</name>
    <dbReference type="NCBI Taxonomy" id="91928"/>
    <lineage>
        <taxon>Eukaryota</taxon>
        <taxon>Fungi</taxon>
        <taxon>Dikarya</taxon>
        <taxon>Ascomycota</taxon>
        <taxon>Pezizomycotina</taxon>
        <taxon>Eurotiomycetes</taxon>
        <taxon>Chaetothyriomycetidae</taxon>
        <taxon>Chaetothyriales</taxon>
        <taxon>Herpotrichiellaceae</taxon>
        <taxon>Exophiala</taxon>
    </lineage>
</organism>
<dbReference type="Pfam" id="PF11951">
    <property type="entry name" value="Fungal_trans_2"/>
    <property type="match status" value="1"/>
</dbReference>